<gene>
    <name evidence="2" type="ORF">ACFFGH_10760</name>
</gene>
<dbReference type="EMBL" id="JBHLTG010000002">
    <property type="protein sequence ID" value="MFC0678320.1"/>
    <property type="molecule type" value="Genomic_DNA"/>
</dbReference>
<protein>
    <recommendedName>
        <fullName evidence="4">Lipoprotein</fullName>
    </recommendedName>
</protein>
<comment type="caution">
    <text evidence="2">The sequence shown here is derived from an EMBL/GenBank/DDBJ whole genome shotgun (WGS) entry which is preliminary data.</text>
</comment>
<feature type="chain" id="PRO_5045219074" description="Lipoprotein" evidence="1">
    <location>
        <begin position="27"/>
        <end position="141"/>
    </location>
</feature>
<feature type="signal peptide" evidence="1">
    <location>
        <begin position="1"/>
        <end position="26"/>
    </location>
</feature>
<dbReference type="RefSeq" id="WP_386668064.1">
    <property type="nucleotide sequence ID" value="NZ_JBHLTG010000002.1"/>
</dbReference>
<dbReference type="Proteomes" id="UP001589896">
    <property type="component" value="Unassembled WGS sequence"/>
</dbReference>
<evidence type="ECO:0000313" key="3">
    <source>
        <dbReference type="Proteomes" id="UP001589896"/>
    </source>
</evidence>
<evidence type="ECO:0008006" key="4">
    <source>
        <dbReference type="Google" id="ProtNLM"/>
    </source>
</evidence>
<dbReference type="PROSITE" id="PS51257">
    <property type="entry name" value="PROKAR_LIPOPROTEIN"/>
    <property type="match status" value="1"/>
</dbReference>
<keyword evidence="1" id="KW-0732">Signal</keyword>
<evidence type="ECO:0000256" key="1">
    <source>
        <dbReference type="SAM" id="SignalP"/>
    </source>
</evidence>
<reference evidence="2 3" key="1">
    <citation type="submission" date="2024-09" db="EMBL/GenBank/DDBJ databases">
        <authorList>
            <person name="Sun Q."/>
            <person name="Mori K."/>
        </authorList>
    </citation>
    <scope>NUCLEOTIDE SEQUENCE [LARGE SCALE GENOMIC DNA]</scope>
    <source>
        <strain evidence="2 3">KCTC 23076</strain>
    </source>
</reference>
<organism evidence="2 3">
    <name type="scientific">Lysobacter korlensis</name>
    <dbReference type="NCBI Taxonomy" id="553636"/>
    <lineage>
        <taxon>Bacteria</taxon>
        <taxon>Pseudomonadati</taxon>
        <taxon>Pseudomonadota</taxon>
        <taxon>Gammaproteobacteria</taxon>
        <taxon>Lysobacterales</taxon>
        <taxon>Lysobacteraceae</taxon>
        <taxon>Lysobacter</taxon>
    </lineage>
</organism>
<proteinExistence type="predicted"/>
<accession>A0ABV6RMV7</accession>
<evidence type="ECO:0000313" key="2">
    <source>
        <dbReference type="EMBL" id="MFC0678320.1"/>
    </source>
</evidence>
<sequence>MRLTAPAIALSLAAVALLAGCSSPSAAPVAQATPTQEAPAGPVEYGSVEELRDAYVDAGGSCDAWVQENRVTLAAESGDCNDSTVLMTFISESNRDELVATQKEMGFEVSLLVGPNWIVNADDIETVQETLGGTLVIQEAE</sequence>
<keyword evidence="3" id="KW-1185">Reference proteome</keyword>
<name>A0ABV6RMV7_9GAMM</name>